<keyword evidence="2 3" id="KW-0663">Pyridoxal phosphate</keyword>
<dbReference type="PROSITE" id="PS00868">
    <property type="entry name" value="CYS_MET_METAB_PP"/>
    <property type="match status" value="1"/>
</dbReference>
<evidence type="ECO:0000313" key="5">
    <source>
        <dbReference type="EMBL" id="MBC5850336.1"/>
    </source>
</evidence>
<evidence type="ECO:0000313" key="6">
    <source>
        <dbReference type="Proteomes" id="UP000615796"/>
    </source>
</evidence>
<evidence type="ECO:0000256" key="1">
    <source>
        <dbReference type="ARBA" id="ARBA00001933"/>
    </source>
</evidence>
<dbReference type="PIRSF" id="PIRSF001434">
    <property type="entry name" value="CGS"/>
    <property type="match status" value="1"/>
</dbReference>
<reference evidence="5" key="1">
    <citation type="submission" date="2020-08" db="EMBL/GenBank/DDBJ databases">
        <title>Genome Sequencing and Pan-Genome Analysis of Migratory bird Vibrio Strains, Inner Mongolia.</title>
        <authorList>
            <person name="Zheng L."/>
        </authorList>
    </citation>
    <scope>NUCLEOTIDE SEQUENCE</scope>
    <source>
        <strain evidence="5">M13F</strain>
    </source>
</reference>
<gene>
    <name evidence="5" type="ORF">H8Q88_05100</name>
</gene>
<dbReference type="AlphaFoldDB" id="A0A9X0R7N1"/>
<proteinExistence type="inferred from homology"/>
<dbReference type="InterPro" id="IPR015422">
    <property type="entry name" value="PyrdxlP-dep_Trfase_small"/>
</dbReference>
<dbReference type="Gene3D" id="3.40.640.10">
    <property type="entry name" value="Type I PLP-dependent aspartate aminotransferase-like (Major domain)"/>
    <property type="match status" value="1"/>
</dbReference>
<evidence type="ECO:0000256" key="4">
    <source>
        <dbReference type="RuleBase" id="RU362118"/>
    </source>
</evidence>
<dbReference type="RefSeq" id="WP_187025480.1">
    <property type="nucleotide sequence ID" value="NZ_JACRUP010000002.1"/>
</dbReference>
<name>A0A9X0R7N1_VIBME</name>
<dbReference type="Gene3D" id="3.90.1150.10">
    <property type="entry name" value="Aspartate Aminotransferase, domain 1"/>
    <property type="match status" value="1"/>
</dbReference>
<feature type="modified residue" description="N6-(pyridoxal phosphate)lysine" evidence="3">
    <location>
        <position position="201"/>
    </location>
</feature>
<evidence type="ECO:0000256" key="2">
    <source>
        <dbReference type="ARBA" id="ARBA00022898"/>
    </source>
</evidence>
<comment type="cofactor">
    <cofactor evidence="1 4">
        <name>pyridoxal 5'-phosphate</name>
        <dbReference type="ChEBI" id="CHEBI:597326"/>
    </cofactor>
</comment>
<comment type="similarity">
    <text evidence="4">Belongs to the trans-sulfuration enzymes family.</text>
</comment>
<dbReference type="GO" id="GO:0016846">
    <property type="term" value="F:carbon-sulfur lyase activity"/>
    <property type="evidence" value="ECO:0007669"/>
    <property type="project" value="TreeGrafter"/>
</dbReference>
<comment type="caution">
    <text evidence="5">The sequence shown here is derived from an EMBL/GenBank/DDBJ whole genome shotgun (WGS) entry which is preliminary data.</text>
</comment>
<dbReference type="GO" id="GO:0016740">
    <property type="term" value="F:transferase activity"/>
    <property type="evidence" value="ECO:0007669"/>
    <property type="project" value="UniProtKB-KW"/>
</dbReference>
<dbReference type="PANTHER" id="PTHR11808">
    <property type="entry name" value="TRANS-SULFURATION ENZYME FAMILY MEMBER"/>
    <property type="match status" value="1"/>
</dbReference>
<dbReference type="InterPro" id="IPR015421">
    <property type="entry name" value="PyrdxlP-dep_Trfase_major"/>
</dbReference>
<dbReference type="GO" id="GO:0019346">
    <property type="term" value="P:transsulfuration"/>
    <property type="evidence" value="ECO:0007669"/>
    <property type="project" value="InterPro"/>
</dbReference>
<keyword evidence="5" id="KW-0808">Transferase</keyword>
<dbReference type="FunFam" id="3.40.640.10:FF:000046">
    <property type="entry name" value="Cystathionine gamma-lyase"/>
    <property type="match status" value="1"/>
</dbReference>
<accession>A0A9X0R7N1</accession>
<keyword evidence="6" id="KW-1185">Reference proteome</keyword>
<protein>
    <submittedName>
        <fullName evidence="5">PLP-dependent transferase</fullName>
    </submittedName>
</protein>
<dbReference type="SUPFAM" id="SSF53383">
    <property type="entry name" value="PLP-dependent transferases"/>
    <property type="match status" value="1"/>
</dbReference>
<dbReference type="Pfam" id="PF01053">
    <property type="entry name" value="Cys_Met_Meta_PP"/>
    <property type="match status" value="1"/>
</dbReference>
<dbReference type="CDD" id="cd00614">
    <property type="entry name" value="CGS_like"/>
    <property type="match status" value="1"/>
</dbReference>
<dbReference type="EMBL" id="JACRUP010000002">
    <property type="protein sequence ID" value="MBC5850336.1"/>
    <property type="molecule type" value="Genomic_DNA"/>
</dbReference>
<dbReference type="InterPro" id="IPR015424">
    <property type="entry name" value="PyrdxlP-dep_Trfase"/>
</dbReference>
<dbReference type="Proteomes" id="UP000615796">
    <property type="component" value="Unassembled WGS sequence"/>
</dbReference>
<dbReference type="InterPro" id="IPR054542">
    <property type="entry name" value="Cys_met_metab_PP"/>
</dbReference>
<dbReference type="InterPro" id="IPR000277">
    <property type="entry name" value="Cys/Met-Metab_PyrdxlP-dep_enz"/>
</dbReference>
<organism evidence="5 6">
    <name type="scientific">Vibrio metschnikovii</name>
    <dbReference type="NCBI Taxonomy" id="28172"/>
    <lineage>
        <taxon>Bacteria</taxon>
        <taxon>Pseudomonadati</taxon>
        <taxon>Pseudomonadota</taxon>
        <taxon>Gammaproteobacteria</taxon>
        <taxon>Vibrionales</taxon>
        <taxon>Vibrionaceae</taxon>
        <taxon>Vibrio</taxon>
    </lineage>
</organism>
<dbReference type="GO" id="GO:0030170">
    <property type="term" value="F:pyridoxal phosphate binding"/>
    <property type="evidence" value="ECO:0007669"/>
    <property type="project" value="InterPro"/>
</dbReference>
<dbReference type="GO" id="GO:0005737">
    <property type="term" value="C:cytoplasm"/>
    <property type="evidence" value="ECO:0007669"/>
    <property type="project" value="TreeGrafter"/>
</dbReference>
<sequence length="395" mass="43017">MNNKTQLLHSGVIEDQFGSLTIPIYQSSAFEYHNFENGKKIFSGEENGYVYSRIRNPTISMLETQLANMEGAEQSLAVSSGMSAISSVLLSLLDTGDELAIVDPIYGGTQSLCDNLLVRMGIKVAHYADVSDLTLRANPNTRVIFFESISNPTVRVNDIHSVVSTARNIGAITVCDNTFLSPAVLKPIELGIDIVIHSATKYLSGHGDIIAGVISGSDHYLNLIRGISNKQLGSCLGPQEAYLLHRGLRTLSLRMEQHQNGAFKVAEFLAKHPLIARVYFPGLETESRDDKNPPGWGAMVSFELKSDLNAVRKCLDSLVLFKQSVSLGDLESLACHPATTTHAGLDKEQREKYGITDKLIRLSIGVEHPDDLIADLSQAIALAHDKVKGAFVSVL</sequence>
<dbReference type="PANTHER" id="PTHR11808:SF86">
    <property type="entry name" value="METHIONINE GAMMA-LYASE"/>
    <property type="match status" value="1"/>
</dbReference>
<evidence type="ECO:0000256" key="3">
    <source>
        <dbReference type="PIRSR" id="PIRSR001434-2"/>
    </source>
</evidence>